<dbReference type="Proteomes" id="UP001206878">
    <property type="component" value="Unassembled WGS sequence"/>
</dbReference>
<dbReference type="InterPro" id="IPR013762">
    <property type="entry name" value="Integrase-like_cat_sf"/>
</dbReference>
<evidence type="ECO:0000259" key="6">
    <source>
        <dbReference type="PROSITE" id="PS51898"/>
    </source>
</evidence>
<dbReference type="PROSITE" id="PS51900">
    <property type="entry name" value="CB"/>
    <property type="match status" value="1"/>
</dbReference>
<dbReference type="InterPro" id="IPR044068">
    <property type="entry name" value="CB"/>
</dbReference>
<gene>
    <name evidence="8" type="primary">xerC</name>
    <name evidence="8" type="ORF">NVV43_19040</name>
</gene>
<evidence type="ECO:0000256" key="5">
    <source>
        <dbReference type="SAM" id="MobiDB-lite"/>
    </source>
</evidence>
<dbReference type="GO" id="GO:0003677">
    <property type="term" value="F:DNA binding"/>
    <property type="evidence" value="ECO:0007669"/>
    <property type="project" value="UniProtKB-UniRule"/>
</dbReference>
<dbReference type="Gene3D" id="1.10.443.10">
    <property type="entry name" value="Intergrase catalytic core"/>
    <property type="match status" value="1"/>
</dbReference>
<dbReference type="PANTHER" id="PTHR30349">
    <property type="entry name" value="PHAGE INTEGRASE-RELATED"/>
    <property type="match status" value="1"/>
</dbReference>
<proteinExistence type="predicted"/>
<evidence type="ECO:0000256" key="3">
    <source>
        <dbReference type="ARBA" id="ARBA00023172"/>
    </source>
</evidence>
<dbReference type="InterPro" id="IPR050090">
    <property type="entry name" value="Tyrosine_recombinase_XerCD"/>
</dbReference>
<dbReference type="GO" id="GO:0015074">
    <property type="term" value="P:DNA integration"/>
    <property type="evidence" value="ECO:0007669"/>
    <property type="project" value="UniProtKB-KW"/>
</dbReference>
<accession>A0AAW5MX04</accession>
<dbReference type="AlphaFoldDB" id="A0AAW5MX04"/>
<feature type="compositionally biased region" description="Basic and acidic residues" evidence="5">
    <location>
        <begin position="314"/>
        <end position="330"/>
    </location>
</feature>
<dbReference type="InterPro" id="IPR002104">
    <property type="entry name" value="Integrase_catalytic"/>
</dbReference>
<sequence length="351" mass="39946">MSRTLPPGPEALYLSCHKLTLRQHAEQWLDSLDAQNYSARSLEGYRERLMPFVVWCEKRALLHAAQISLAVLESYQRHLRNYLRVNGQPLTSGGQSGRLSVIKLLWRWLLERHAILYDPAALLRLPRVETHLPAQVFSESETRQVLQSLDTEKPLELRNRAILELLWSTGIRRDELAKLMMADVDFTRGVIYVRRGKGSKDRVVPLGDSAREWLMRYMQEVRPRLAQRRDSGHLFLSQRGSGLGRSTLTQLAGVAIRETAHINKPGACHIFRHSMATQMLENGADTRHIQAILGHEKLETTQIYTRVAIKPLQEVHARTHPAETRHRERAAQQPESAAPDGATASPDRPQG</sequence>
<dbReference type="PANTHER" id="PTHR30349:SF90">
    <property type="entry name" value="TYROSINE RECOMBINASE XERD"/>
    <property type="match status" value="1"/>
</dbReference>
<dbReference type="SUPFAM" id="SSF56349">
    <property type="entry name" value="DNA breaking-rejoining enzymes"/>
    <property type="match status" value="1"/>
</dbReference>
<dbReference type="Pfam" id="PF00589">
    <property type="entry name" value="Phage_integrase"/>
    <property type="match status" value="1"/>
</dbReference>
<name>A0AAW5MX04_9ESCH</name>
<dbReference type="EMBL" id="JANPXH010000025">
    <property type="protein sequence ID" value="MCR6677683.1"/>
    <property type="molecule type" value="Genomic_DNA"/>
</dbReference>
<keyword evidence="3" id="KW-0233">DNA recombination</keyword>
<evidence type="ECO:0000259" key="7">
    <source>
        <dbReference type="PROSITE" id="PS51900"/>
    </source>
</evidence>
<evidence type="ECO:0000256" key="4">
    <source>
        <dbReference type="PROSITE-ProRule" id="PRU01248"/>
    </source>
</evidence>
<feature type="region of interest" description="Disordered" evidence="5">
    <location>
        <begin position="314"/>
        <end position="351"/>
    </location>
</feature>
<organism evidence="8 9">
    <name type="scientific">Escherichia marmotae</name>
    <dbReference type="NCBI Taxonomy" id="1499973"/>
    <lineage>
        <taxon>Bacteria</taxon>
        <taxon>Pseudomonadati</taxon>
        <taxon>Pseudomonadota</taxon>
        <taxon>Gammaproteobacteria</taxon>
        <taxon>Enterobacterales</taxon>
        <taxon>Enterobacteriaceae</taxon>
        <taxon>Escherichia</taxon>
    </lineage>
</organism>
<evidence type="ECO:0000256" key="2">
    <source>
        <dbReference type="ARBA" id="ARBA00023125"/>
    </source>
</evidence>
<dbReference type="InterPro" id="IPR011010">
    <property type="entry name" value="DNA_brk_join_enz"/>
</dbReference>
<evidence type="ECO:0000313" key="9">
    <source>
        <dbReference type="Proteomes" id="UP001206878"/>
    </source>
</evidence>
<comment type="caution">
    <text evidence="8">The sequence shown here is derived from an EMBL/GenBank/DDBJ whole genome shotgun (WGS) entry which is preliminary data.</text>
</comment>
<reference evidence="8" key="1">
    <citation type="submission" date="2022-07" db="EMBL/GenBank/DDBJ databases">
        <title>Diversity of ethanolamine utilization by human commensal Escherichia coli.</title>
        <authorList>
            <person name="Jubelin G."/>
        </authorList>
    </citation>
    <scope>NUCLEOTIDE SEQUENCE</scope>
    <source>
        <strain evidence="8">S1</strain>
    </source>
</reference>
<evidence type="ECO:0000313" key="8">
    <source>
        <dbReference type="EMBL" id="MCR6677683.1"/>
    </source>
</evidence>
<keyword evidence="2 4" id="KW-0238">DNA-binding</keyword>
<keyword evidence="1" id="KW-0229">DNA integration</keyword>
<dbReference type="GO" id="GO:0006310">
    <property type="term" value="P:DNA recombination"/>
    <property type="evidence" value="ECO:0007669"/>
    <property type="project" value="UniProtKB-KW"/>
</dbReference>
<protein>
    <submittedName>
        <fullName evidence="8">Site-specific tyrosine recombinase XerC</fullName>
    </submittedName>
</protein>
<feature type="domain" description="Core-binding (CB)" evidence="7">
    <location>
        <begin position="19"/>
        <end position="110"/>
    </location>
</feature>
<dbReference type="PROSITE" id="PS51898">
    <property type="entry name" value="TYR_RECOMBINASE"/>
    <property type="match status" value="1"/>
</dbReference>
<evidence type="ECO:0000256" key="1">
    <source>
        <dbReference type="ARBA" id="ARBA00022908"/>
    </source>
</evidence>
<dbReference type="Gene3D" id="1.10.150.130">
    <property type="match status" value="1"/>
</dbReference>
<dbReference type="InterPro" id="IPR010998">
    <property type="entry name" value="Integrase_recombinase_N"/>
</dbReference>
<feature type="domain" description="Tyr recombinase" evidence="6">
    <location>
        <begin position="131"/>
        <end position="317"/>
    </location>
</feature>
<dbReference type="NCBIfam" id="NF002331">
    <property type="entry name" value="PRK01287.1"/>
    <property type="match status" value="1"/>
</dbReference>